<reference evidence="29" key="2">
    <citation type="submission" date="2019-03" db="EMBL/GenBank/DDBJ databases">
        <authorList>
            <person name="Warren W.C."/>
            <person name="Johnson G.S."/>
        </authorList>
    </citation>
    <scope>NUCLEOTIDE SEQUENCE [LARGE SCALE GENOMIC DNA]</scope>
    <source>
        <strain evidence="29">Basenji</strain>
    </source>
</reference>
<dbReference type="SUPFAM" id="SSF56436">
    <property type="entry name" value="C-type lectin-like"/>
    <property type="match status" value="1"/>
</dbReference>
<proteinExistence type="predicted"/>
<dbReference type="GO" id="GO:0005576">
    <property type="term" value="C:extracellular region"/>
    <property type="evidence" value="ECO:0007669"/>
    <property type="project" value="UniProtKB-SubCell"/>
</dbReference>
<evidence type="ECO:0000256" key="22">
    <source>
        <dbReference type="ARBA" id="ARBA00041191"/>
    </source>
</evidence>
<evidence type="ECO:0000256" key="27">
    <source>
        <dbReference type="SAM" id="SignalP"/>
    </source>
</evidence>
<evidence type="ECO:0000259" key="28">
    <source>
        <dbReference type="PROSITE" id="PS50041"/>
    </source>
</evidence>
<dbReference type="PROSITE" id="PS50041">
    <property type="entry name" value="C_TYPE_LECTIN_2"/>
    <property type="match status" value="1"/>
</dbReference>
<evidence type="ECO:0000256" key="4">
    <source>
        <dbReference type="ARBA" id="ARBA00004613"/>
    </source>
</evidence>
<keyword evidence="15" id="KW-0564">Palmitate</keyword>
<evidence type="ECO:0000256" key="5">
    <source>
        <dbReference type="ARBA" id="ARBA00022475"/>
    </source>
</evidence>
<dbReference type="InterPro" id="IPR052332">
    <property type="entry name" value="OxLDL_rcpt1-like"/>
</dbReference>
<keyword evidence="14 26" id="KW-0472">Membrane</keyword>
<feature type="chain" id="PRO_5044673473" description="Oxidized low-density lipoprotein receptor 1" evidence="27">
    <location>
        <begin position="30"/>
        <end position="301"/>
    </location>
</feature>
<keyword evidence="16" id="KW-1015">Disulfide bond</keyword>
<dbReference type="Ensembl" id="ENSCAFT00040024039.1">
    <property type="protein sequence ID" value="ENSCAFP00040020880.1"/>
    <property type="gene ID" value="ENSCAFG00040013029.1"/>
</dbReference>
<dbReference type="GO" id="GO:0045121">
    <property type="term" value="C:membrane raft"/>
    <property type="evidence" value="ECO:0007669"/>
    <property type="project" value="UniProtKB-SubCell"/>
</dbReference>
<sequence>MIESNDSHFIGRPALIFPILLATQTAAEAHRSQATQEQQCTNYHQQPARPPTSLHFLSSRWWCPAAVTLGILCLGLLVTLILLAMQLSQVSNLLKQQQANLTHQEIILEGQILAQQQAEKTSQESERELKKTIETLTQKLDEKSKKQMELHHQNLNLQEALRKAANFSGHCPQDWLWHEENCYLFSSGPFNWEKSQENCLSLDAQMLIINSTEDLEFIQQASAHSNFPFWMGLSLRKPSSSWLWEDGSPLMPHLFRLQGPVSHVYPSGSCAYLQRGAVFADNCILSAFTICQKKANLLRAP</sequence>
<dbReference type="SMART" id="SM00034">
    <property type="entry name" value="CLECT"/>
    <property type="match status" value="1"/>
</dbReference>
<keyword evidence="19" id="KW-0395">Inflammatory response</keyword>
<name>A0A8C0SFW0_CANLF</name>
<gene>
    <name evidence="30" type="primary">OLR1</name>
</gene>
<evidence type="ECO:0000256" key="9">
    <source>
        <dbReference type="ARBA" id="ARBA00022859"/>
    </source>
</evidence>
<dbReference type="Proteomes" id="UP000694429">
    <property type="component" value="Chromosome 27"/>
</dbReference>
<accession>A0A8C0SFW0</accession>
<evidence type="ECO:0000256" key="20">
    <source>
        <dbReference type="ARBA" id="ARBA00023288"/>
    </source>
</evidence>
<keyword evidence="18" id="KW-0325">Glycoprotein</keyword>
<evidence type="ECO:0000256" key="14">
    <source>
        <dbReference type="ARBA" id="ARBA00023136"/>
    </source>
</evidence>
<dbReference type="OrthoDB" id="6133475at2759"/>
<evidence type="ECO:0000256" key="6">
    <source>
        <dbReference type="ARBA" id="ARBA00022525"/>
    </source>
</evidence>
<dbReference type="GO" id="GO:0005886">
    <property type="term" value="C:plasma membrane"/>
    <property type="evidence" value="ECO:0007669"/>
    <property type="project" value="UniProtKB-SubCell"/>
</dbReference>
<dbReference type="Proteomes" id="UP000694542">
    <property type="component" value="Chromosome 27"/>
</dbReference>
<evidence type="ECO:0000256" key="26">
    <source>
        <dbReference type="SAM" id="Phobius"/>
    </source>
</evidence>
<keyword evidence="8" id="KW-0430">Lectin</keyword>
<keyword evidence="11" id="KW-0735">Signal-anchor</keyword>
<evidence type="ECO:0000256" key="18">
    <source>
        <dbReference type="ARBA" id="ARBA00023180"/>
    </source>
</evidence>
<evidence type="ECO:0000256" key="15">
    <source>
        <dbReference type="ARBA" id="ARBA00023139"/>
    </source>
</evidence>
<evidence type="ECO:0000313" key="29">
    <source>
        <dbReference type="Ensembl" id="ENSCAFP00030031551.1"/>
    </source>
</evidence>
<evidence type="ECO:0000313" key="31">
    <source>
        <dbReference type="Proteomes" id="UP000694542"/>
    </source>
</evidence>
<evidence type="ECO:0000256" key="13">
    <source>
        <dbReference type="ARBA" id="ARBA00023054"/>
    </source>
</evidence>
<dbReference type="PANTHER" id="PTHR47298">
    <property type="entry name" value="OXIDIZED LOW-DENSITY LIPOPROTEIN RECEPTOR 1"/>
    <property type="match status" value="1"/>
</dbReference>
<dbReference type="InterPro" id="IPR016187">
    <property type="entry name" value="CTDL_fold"/>
</dbReference>
<reference evidence="30" key="1">
    <citation type="submission" date="2018-10" db="EMBL/GenBank/DDBJ databases">
        <title>De novo assembly of a Great Dane genome.</title>
        <authorList>
            <person name="Kidd J.M."/>
            <person name="Pendleton A.L."/>
            <person name="Shen F."/>
            <person name="Emery S."/>
        </authorList>
    </citation>
    <scope>NUCLEOTIDE SEQUENCE [LARGE SCALE GENOMIC DNA]</scope>
    <source>
        <strain evidence="30">Great Dane</strain>
    </source>
</reference>
<evidence type="ECO:0000256" key="2">
    <source>
        <dbReference type="ARBA" id="ARBA00004285"/>
    </source>
</evidence>
<organism evidence="30 31">
    <name type="scientific">Canis lupus familiaris</name>
    <name type="common">Dog</name>
    <name type="synonym">Canis familiaris</name>
    <dbReference type="NCBI Taxonomy" id="9615"/>
    <lineage>
        <taxon>Eukaryota</taxon>
        <taxon>Metazoa</taxon>
        <taxon>Chordata</taxon>
        <taxon>Craniata</taxon>
        <taxon>Vertebrata</taxon>
        <taxon>Euteleostomi</taxon>
        <taxon>Mammalia</taxon>
        <taxon>Eutheria</taxon>
        <taxon>Laurasiatheria</taxon>
        <taxon>Carnivora</taxon>
        <taxon>Caniformia</taxon>
        <taxon>Canidae</taxon>
        <taxon>Canis</taxon>
    </lineage>
</organism>
<evidence type="ECO:0000256" key="25">
    <source>
        <dbReference type="SAM" id="Coils"/>
    </source>
</evidence>
<keyword evidence="10" id="KW-0130">Cell adhesion</keyword>
<dbReference type="AlphaFoldDB" id="A0A8C0SFW0"/>
<feature type="transmembrane region" description="Helical" evidence="26">
    <location>
        <begin position="61"/>
        <end position="85"/>
    </location>
</feature>
<comment type="subcellular location">
    <subcellularLocation>
        <location evidence="1">Cell membrane</location>
        <topology evidence="1">Lipid-anchor</topology>
    </subcellularLocation>
    <subcellularLocation>
        <location evidence="3">Cell membrane</location>
        <topology evidence="3">Single-pass type II membrane protein</topology>
    </subcellularLocation>
    <subcellularLocation>
        <location evidence="2">Membrane raft</location>
    </subcellularLocation>
    <subcellularLocation>
        <location evidence="4">Secreted</location>
    </subcellularLocation>
</comment>
<evidence type="ECO:0000256" key="3">
    <source>
        <dbReference type="ARBA" id="ARBA00004401"/>
    </source>
</evidence>
<evidence type="ECO:0000256" key="23">
    <source>
        <dbReference type="ARBA" id="ARBA00041686"/>
    </source>
</evidence>
<evidence type="ECO:0000256" key="16">
    <source>
        <dbReference type="ARBA" id="ARBA00023157"/>
    </source>
</evidence>
<keyword evidence="20" id="KW-0449">Lipoprotein</keyword>
<evidence type="ECO:0000313" key="30">
    <source>
        <dbReference type="Ensembl" id="ENSCAFP00040020880.1"/>
    </source>
</evidence>
<evidence type="ECO:0000256" key="8">
    <source>
        <dbReference type="ARBA" id="ARBA00022734"/>
    </source>
</evidence>
<dbReference type="GO" id="GO:0006954">
    <property type="term" value="P:inflammatory response"/>
    <property type="evidence" value="ECO:0007669"/>
    <property type="project" value="UniProtKB-KW"/>
</dbReference>
<dbReference type="FunFam" id="3.10.100.10:FF:000079">
    <property type="entry name" value="Oxidized low-density lipoprotein receptor 1"/>
    <property type="match status" value="1"/>
</dbReference>
<evidence type="ECO:0000256" key="1">
    <source>
        <dbReference type="ARBA" id="ARBA00004193"/>
    </source>
</evidence>
<dbReference type="GO" id="GO:0030246">
    <property type="term" value="F:carbohydrate binding"/>
    <property type="evidence" value="ECO:0007669"/>
    <property type="project" value="UniProtKB-KW"/>
</dbReference>
<dbReference type="InterPro" id="IPR001304">
    <property type="entry name" value="C-type_lectin-like"/>
</dbReference>
<reference evidence="30" key="3">
    <citation type="submission" date="2025-05" db="UniProtKB">
        <authorList>
            <consortium name="Ensembl"/>
        </authorList>
    </citation>
    <scope>IDENTIFICATION</scope>
</reference>
<evidence type="ECO:0000256" key="19">
    <source>
        <dbReference type="ARBA" id="ARBA00023198"/>
    </source>
</evidence>
<evidence type="ECO:0000256" key="17">
    <source>
        <dbReference type="ARBA" id="ARBA00023170"/>
    </source>
</evidence>
<evidence type="ECO:0000256" key="21">
    <source>
        <dbReference type="ARBA" id="ARBA00038751"/>
    </source>
</evidence>
<evidence type="ECO:0000256" key="11">
    <source>
        <dbReference type="ARBA" id="ARBA00022968"/>
    </source>
</evidence>
<keyword evidence="5" id="KW-1003">Cell membrane</keyword>
<keyword evidence="27" id="KW-0732">Signal</keyword>
<evidence type="ECO:0000256" key="12">
    <source>
        <dbReference type="ARBA" id="ARBA00022989"/>
    </source>
</evidence>
<evidence type="ECO:0000256" key="10">
    <source>
        <dbReference type="ARBA" id="ARBA00022889"/>
    </source>
</evidence>
<keyword evidence="9" id="KW-0391">Immunity</keyword>
<dbReference type="Gene3D" id="3.10.100.10">
    <property type="entry name" value="Mannose-Binding Protein A, subunit A"/>
    <property type="match status" value="1"/>
</dbReference>
<keyword evidence="13 25" id="KW-0175">Coiled coil</keyword>
<dbReference type="Ensembl" id="ENSCAFT00030036168.1">
    <property type="protein sequence ID" value="ENSCAFP00030031551.1"/>
    <property type="gene ID" value="ENSCAFG00030019692.1"/>
</dbReference>
<comment type="subunit">
    <text evidence="21">Homodimer; disulfide-linked. May form a hexamer composed of 3 homodimers. Interacts with HSP70.</text>
</comment>
<keyword evidence="7 26" id="KW-0812">Transmembrane</keyword>
<evidence type="ECO:0000256" key="24">
    <source>
        <dbReference type="ARBA" id="ARBA00041771"/>
    </source>
</evidence>
<keyword evidence="12 26" id="KW-1133">Transmembrane helix</keyword>
<keyword evidence="6" id="KW-0964">Secreted</keyword>
<dbReference type="PANTHER" id="PTHR47298:SF1">
    <property type="entry name" value="OXIDIZED LOW-DENSITY LIPOPROTEIN RECEPTOR 1"/>
    <property type="match status" value="1"/>
</dbReference>
<dbReference type="GO" id="GO:0007155">
    <property type="term" value="P:cell adhesion"/>
    <property type="evidence" value="ECO:0007669"/>
    <property type="project" value="UniProtKB-KW"/>
</dbReference>
<feature type="domain" description="C-type lectin" evidence="28">
    <location>
        <begin position="178"/>
        <end position="292"/>
    </location>
</feature>
<evidence type="ECO:0000256" key="7">
    <source>
        <dbReference type="ARBA" id="ARBA00022692"/>
    </source>
</evidence>
<protein>
    <recommendedName>
        <fullName evidence="22">Oxidized low-density lipoprotein receptor 1</fullName>
    </recommendedName>
    <alternativeName>
        <fullName evidence="23">Lectin-like oxidized LDL receptor 1</fullName>
    </alternativeName>
    <alternativeName>
        <fullName evidence="24">Lectin-type oxidized LDL receptor 1</fullName>
    </alternativeName>
</protein>
<dbReference type="CDD" id="cd03593">
    <property type="entry name" value="CLECT_NK_receptors_like"/>
    <property type="match status" value="1"/>
</dbReference>
<feature type="coiled-coil region" evidence="25">
    <location>
        <begin position="115"/>
        <end position="146"/>
    </location>
</feature>
<dbReference type="Pfam" id="PF00059">
    <property type="entry name" value="Lectin_C"/>
    <property type="match status" value="1"/>
</dbReference>
<keyword evidence="17" id="KW-0675">Receptor</keyword>
<dbReference type="InterPro" id="IPR033992">
    <property type="entry name" value="NKR-like_CTLD"/>
</dbReference>
<dbReference type="GO" id="GO:0002376">
    <property type="term" value="P:immune system process"/>
    <property type="evidence" value="ECO:0007669"/>
    <property type="project" value="UniProtKB-KW"/>
</dbReference>
<feature type="signal peptide" evidence="27">
    <location>
        <begin position="1"/>
        <end position="29"/>
    </location>
</feature>
<dbReference type="InterPro" id="IPR016186">
    <property type="entry name" value="C-type_lectin-like/link_sf"/>
</dbReference>